<dbReference type="Gene3D" id="1.10.10.10">
    <property type="entry name" value="Winged helix-like DNA-binding domain superfamily/Winged helix DNA-binding domain"/>
    <property type="match status" value="1"/>
</dbReference>
<evidence type="ECO:0000313" key="2">
    <source>
        <dbReference type="EMBL" id="PUA34083.1"/>
    </source>
</evidence>
<dbReference type="PANTHER" id="PTHR37478">
    <property type="match status" value="1"/>
</dbReference>
<dbReference type="EMBL" id="NDWU01000003">
    <property type="protein sequence ID" value="PUA34083.1"/>
    <property type="molecule type" value="Genomic_DNA"/>
</dbReference>
<evidence type="ECO:0000313" key="3">
    <source>
        <dbReference type="Proteomes" id="UP000244066"/>
    </source>
</evidence>
<sequence length="114" mass="12955">MWRHRHRYGMRGRLPKPIRLGSVPPVSSFVPHPPRDAEPILLEIAELEAFRLVDLEGLFQDEAGRRMGVSRGTVWRLVQRARKKVAQALSEGRPIQIVLYDAKDEGQPLSGSYS</sequence>
<dbReference type="InterPro" id="IPR013324">
    <property type="entry name" value="RNA_pol_sigma_r3/r4-like"/>
</dbReference>
<reference evidence="2 3" key="1">
    <citation type="submission" date="2017-04" db="EMBL/GenBank/DDBJ databases">
        <title>Draft Aigarchaeota genome from a New Zealand hot spring.</title>
        <authorList>
            <person name="Reysenbach A.-L."/>
            <person name="Donaho J.A."/>
            <person name="Gerhart J."/>
            <person name="Kelley J.F."/>
            <person name="Kouba K."/>
            <person name="Podar M."/>
            <person name="Stott M."/>
        </authorList>
    </citation>
    <scope>NUCLEOTIDE SEQUENCE [LARGE SCALE GENOMIC DNA]</scope>
    <source>
        <strain evidence="2">NZ13_MG1</strain>
    </source>
</reference>
<dbReference type="Pfam" id="PF02001">
    <property type="entry name" value="DUF134"/>
    <property type="match status" value="1"/>
</dbReference>
<dbReference type="SUPFAM" id="SSF88659">
    <property type="entry name" value="Sigma3 and sigma4 domains of RNA polymerase sigma factors"/>
    <property type="match status" value="1"/>
</dbReference>
<accession>A0A2R7Y996</accession>
<gene>
    <name evidence="2" type="ORF">B9J98_01500</name>
</gene>
<name>A0A2R7Y996_9ARCH</name>
<dbReference type="InterPro" id="IPR036388">
    <property type="entry name" value="WH-like_DNA-bd_sf"/>
</dbReference>
<dbReference type="AlphaFoldDB" id="A0A2R7Y996"/>
<comment type="similarity">
    <text evidence="1">Belongs to the UPF0251 family.</text>
</comment>
<evidence type="ECO:0000256" key="1">
    <source>
        <dbReference type="ARBA" id="ARBA00009350"/>
    </source>
</evidence>
<dbReference type="PANTHER" id="PTHR37478:SF2">
    <property type="entry name" value="UPF0251 PROTEIN TK0562"/>
    <property type="match status" value="1"/>
</dbReference>
<dbReference type="InterPro" id="IPR002852">
    <property type="entry name" value="UPF0251"/>
</dbReference>
<protein>
    <submittedName>
        <fullName evidence="2">Uncharacterized protein</fullName>
    </submittedName>
</protein>
<proteinExistence type="inferred from homology"/>
<comment type="caution">
    <text evidence="2">The sequence shown here is derived from an EMBL/GenBank/DDBJ whole genome shotgun (WGS) entry which is preliminary data.</text>
</comment>
<organism evidence="2 3">
    <name type="scientific">Candidatus Terraquivivens tikiterensis</name>
    <dbReference type="NCBI Taxonomy" id="1980982"/>
    <lineage>
        <taxon>Archaea</taxon>
        <taxon>Nitrososphaerota</taxon>
        <taxon>Candidatus Wolframiiraptoraceae</taxon>
        <taxon>Candidatus Terraquivivens</taxon>
    </lineage>
</organism>
<dbReference type="Proteomes" id="UP000244066">
    <property type="component" value="Unassembled WGS sequence"/>
</dbReference>